<dbReference type="InterPro" id="IPR038213">
    <property type="entry name" value="IFI6/IFI27-like_sf"/>
</dbReference>
<dbReference type="Pfam" id="PF06140">
    <property type="entry name" value="Ifi-6-16"/>
    <property type="match status" value="1"/>
</dbReference>
<evidence type="ECO:0000256" key="3">
    <source>
        <dbReference type="ARBA" id="ARBA00022692"/>
    </source>
</evidence>
<keyword evidence="8" id="KW-1185">Reference proteome</keyword>
<dbReference type="AlphaFoldDB" id="A0A8D0G0H5"/>
<evidence type="ECO:0008006" key="9">
    <source>
        <dbReference type="Google" id="ProtNLM"/>
    </source>
</evidence>
<keyword evidence="4 6" id="KW-1133">Transmembrane helix</keyword>
<reference evidence="7" key="1">
    <citation type="submission" date="2025-08" db="UniProtKB">
        <authorList>
            <consortium name="Ensembl"/>
        </authorList>
    </citation>
    <scope>IDENTIFICATION</scope>
</reference>
<reference evidence="7" key="2">
    <citation type="submission" date="2025-09" db="UniProtKB">
        <authorList>
            <consortium name="Ensembl"/>
        </authorList>
    </citation>
    <scope>IDENTIFICATION</scope>
</reference>
<dbReference type="InterPro" id="IPR009311">
    <property type="entry name" value="IFI6/IFI27-like"/>
</dbReference>
<comment type="similarity">
    <text evidence="2">Belongs to the IFI6/IFI27 family.</text>
</comment>
<feature type="transmembrane region" description="Helical" evidence="6">
    <location>
        <begin position="77"/>
        <end position="98"/>
    </location>
</feature>
<evidence type="ECO:0000313" key="7">
    <source>
        <dbReference type="Ensembl" id="ENSSPUP00000001369.1"/>
    </source>
</evidence>
<evidence type="ECO:0000313" key="8">
    <source>
        <dbReference type="Proteomes" id="UP000694392"/>
    </source>
</evidence>
<feature type="transmembrane region" description="Helical" evidence="6">
    <location>
        <begin position="16"/>
        <end position="36"/>
    </location>
</feature>
<dbReference type="PANTHER" id="PTHR16932:SF18">
    <property type="entry name" value="INTERFERON, ALPHA-INDUCIBLE PROTEIN 27-LIKE 2"/>
    <property type="match status" value="1"/>
</dbReference>
<evidence type="ECO:0000256" key="1">
    <source>
        <dbReference type="ARBA" id="ARBA00004141"/>
    </source>
</evidence>
<sequence length="99" mass="8858">MQPKDLTSPTGSTNPGLTLGAGAAVGAPLVLGVIGFKAAGIAVGSVAASMMSSAATASGGGVLAGSAVALFQSIGAAGLAGSTSAALTAAGGLVGALFL</sequence>
<keyword evidence="5 6" id="KW-0472">Membrane</keyword>
<comment type="subcellular location">
    <subcellularLocation>
        <location evidence="1">Membrane</location>
        <topology evidence="1">Multi-pass membrane protein</topology>
    </subcellularLocation>
</comment>
<name>A0A8D0G0H5_SPHPU</name>
<dbReference type="GO" id="GO:0016020">
    <property type="term" value="C:membrane"/>
    <property type="evidence" value="ECO:0007669"/>
    <property type="project" value="UniProtKB-SubCell"/>
</dbReference>
<evidence type="ECO:0000256" key="2">
    <source>
        <dbReference type="ARBA" id="ARBA00007262"/>
    </source>
</evidence>
<dbReference type="Gene3D" id="6.10.110.10">
    <property type="match status" value="1"/>
</dbReference>
<dbReference type="GeneTree" id="ENSGT01120000272208"/>
<accession>A0A8D0G0H5</accession>
<dbReference type="Ensembl" id="ENSSPUT00000001448.1">
    <property type="protein sequence ID" value="ENSSPUP00000001369.1"/>
    <property type="gene ID" value="ENSSPUG00000001080.1"/>
</dbReference>
<proteinExistence type="inferred from homology"/>
<evidence type="ECO:0000256" key="4">
    <source>
        <dbReference type="ARBA" id="ARBA00022989"/>
    </source>
</evidence>
<feature type="transmembrane region" description="Helical" evidence="6">
    <location>
        <begin position="48"/>
        <end position="71"/>
    </location>
</feature>
<evidence type="ECO:0000256" key="5">
    <source>
        <dbReference type="ARBA" id="ARBA00023136"/>
    </source>
</evidence>
<protein>
    <recommendedName>
        <fullName evidence="9">Interferon alpha-inducible protein 27-like protein 2A</fullName>
    </recommendedName>
</protein>
<dbReference type="OMA" id="YSASETC"/>
<dbReference type="PANTHER" id="PTHR16932">
    <property type="entry name" value="INTERFERON ALPHA-INDUCIBLE PROTEIN 27"/>
    <property type="match status" value="1"/>
</dbReference>
<organism evidence="7 8">
    <name type="scientific">Sphenodon punctatus</name>
    <name type="common">Tuatara</name>
    <name type="synonym">Hatteria punctata</name>
    <dbReference type="NCBI Taxonomy" id="8508"/>
    <lineage>
        <taxon>Eukaryota</taxon>
        <taxon>Metazoa</taxon>
        <taxon>Chordata</taxon>
        <taxon>Craniata</taxon>
        <taxon>Vertebrata</taxon>
        <taxon>Euteleostomi</taxon>
        <taxon>Lepidosauria</taxon>
        <taxon>Sphenodontia</taxon>
        <taxon>Sphenodontidae</taxon>
        <taxon>Sphenodon</taxon>
    </lineage>
</organism>
<keyword evidence="3 6" id="KW-0812">Transmembrane</keyword>
<evidence type="ECO:0000256" key="6">
    <source>
        <dbReference type="SAM" id="Phobius"/>
    </source>
</evidence>
<dbReference type="Proteomes" id="UP000694392">
    <property type="component" value="Unplaced"/>
</dbReference>